<dbReference type="CDD" id="cd04301">
    <property type="entry name" value="NAT_SF"/>
    <property type="match status" value="1"/>
</dbReference>
<dbReference type="RefSeq" id="WP_346030014.1">
    <property type="nucleotide sequence ID" value="NZ_BAAANV010000032.1"/>
</dbReference>
<dbReference type="Gene3D" id="3.40.630.30">
    <property type="match status" value="1"/>
</dbReference>
<evidence type="ECO:0000313" key="2">
    <source>
        <dbReference type="EMBL" id="GAA1540064.1"/>
    </source>
</evidence>
<protein>
    <recommendedName>
        <fullName evidence="1">N-acetyltransferase domain-containing protein</fullName>
    </recommendedName>
</protein>
<proteinExistence type="predicted"/>
<keyword evidence="3" id="KW-1185">Reference proteome</keyword>
<gene>
    <name evidence="2" type="ORF">GCM10009762_12080</name>
</gene>
<dbReference type="Proteomes" id="UP001501288">
    <property type="component" value="Unassembled WGS sequence"/>
</dbReference>
<dbReference type="InterPro" id="IPR016181">
    <property type="entry name" value="Acyl_CoA_acyltransferase"/>
</dbReference>
<dbReference type="PANTHER" id="PTHR43441:SF6">
    <property type="entry name" value="N-ACETYLTRANSFERASE DOMAIN-CONTAINING PROTEIN"/>
    <property type="match status" value="1"/>
</dbReference>
<dbReference type="EMBL" id="BAAANV010000032">
    <property type="protein sequence ID" value="GAA1540064.1"/>
    <property type="molecule type" value="Genomic_DNA"/>
</dbReference>
<dbReference type="SUPFAM" id="SSF55729">
    <property type="entry name" value="Acyl-CoA N-acyltransferases (Nat)"/>
    <property type="match status" value="1"/>
</dbReference>
<reference evidence="2 3" key="1">
    <citation type="journal article" date="2019" name="Int. J. Syst. Evol. Microbiol.">
        <title>The Global Catalogue of Microorganisms (GCM) 10K type strain sequencing project: providing services to taxonomists for standard genome sequencing and annotation.</title>
        <authorList>
            <consortium name="The Broad Institute Genomics Platform"/>
            <consortium name="The Broad Institute Genome Sequencing Center for Infectious Disease"/>
            <person name="Wu L."/>
            <person name="Ma J."/>
        </authorList>
    </citation>
    <scope>NUCLEOTIDE SEQUENCE [LARGE SCALE GENOMIC DNA]</scope>
    <source>
        <strain evidence="2 3">JCM 14588</strain>
    </source>
</reference>
<organism evidence="2 3">
    <name type="scientific">Dermacoccus barathri</name>
    <dbReference type="NCBI Taxonomy" id="322601"/>
    <lineage>
        <taxon>Bacteria</taxon>
        <taxon>Bacillati</taxon>
        <taxon>Actinomycetota</taxon>
        <taxon>Actinomycetes</taxon>
        <taxon>Micrococcales</taxon>
        <taxon>Dermacoccaceae</taxon>
        <taxon>Dermacoccus</taxon>
    </lineage>
</organism>
<comment type="caution">
    <text evidence="2">The sequence shown here is derived from an EMBL/GenBank/DDBJ whole genome shotgun (WGS) entry which is preliminary data.</text>
</comment>
<evidence type="ECO:0000259" key="1">
    <source>
        <dbReference type="PROSITE" id="PS51186"/>
    </source>
</evidence>
<dbReference type="InterPro" id="IPR000182">
    <property type="entry name" value="GNAT_dom"/>
</dbReference>
<dbReference type="InterPro" id="IPR051908">
    <property type="entry name" value="Ribosomal_N-acetyltransferase"/>
</dbReference>
<name>A0ABN2BIX3_9MICO</name>
<evidence type="ECO:0000313" key="3">
    <source>
        <dbReference type="Proteomes" id="UP001501288"/>
    </source>
</evidence>
<sequence>MSDFTTERLVLHPATPDEAERIVRRDPAPDDLWAEDFPFEGDVIGATMFLRATNTSGDQQPFGFYVIIRRSDGRAVGGIGFKGQPQDGSVEIGYGLVPSARGAGFAAEASRALIDAARELGLDHVVAATAMDNIASQRTLEHAGMPRVGEQGDEYQYRIDL</sequence>
<dbReference type="PROSITE" id="PS51186">
    <property type="entry name" value="GNAT"/>
    <property type="match status" value="1"/>
</dbReference>
<dbReference type="PANTHER" id="PTHR43441">
    <property type="entry name" value="RIBOSOMAL-PROTEIN-SERINE ACETYLTRANSFERASE"/>
    <property type="match status" value="1"/>
</dbReference>
<feature type="domain" description="N-acetyltransferase" evidence="1">
    <location>
        <begin position="9"/>
        <end position="161"/>
    </location>
</feature>
<dbReference type="Pfam" id="PF13302">
    <property type="entry name" value="Acetyltransf_3"/>
    <property type="match status" value="1"/>
</dbReference>
<accession>A0ABN2BIX3</accession>